<dbReference type="CDD" id="cd01107">
    <property type="entry name" value="HTH_BmrR"/>
    <property type="match status" value="1"/>
</dbReference>
<reference evidence="6" key="2">
    <citation type="submission" date="2021-04" db="EMBL/GenBank/DDBJ databases">
        <authorList>
            <person name="Gilroy R."/>
        </authorList>
    </citation>
    <scope>NUCLEOTIDE SEQUENCE</scope>
    <source>
        <strain evidence="6">ChiSjej5B23-2810</strain>
    </source>
</reference>
<dbReference type="EMBL" id="DWWN01000003">
    <property type="protein sequence ID" value="HJC44638.1"/>
    <property type="molecule type" value="Genomic_DNA"/>
</dbReference>
<sequence length="278" mass="31672">MEKKDNLFSIGEVAKYQNISKQTLIFYDKAGVFRPAWVDPANGYRYYSASQLDYLDTILIMKQIGFSLQEIKDHMQHYDLDSSLAMLRRQLDVIDQKVAGLKQVRRRVQNRCDQMEAARAHCAPGQPGIELEDAPEQELFCLPVEPPYTMREISIATKQCFARAAAGALPVFYQCGVVVPLEKIRAGQYTEAALAFLPMERAGQESCVRRLPAGRRACIYHVGDYLSVGRSYEKLLAWCGEQGLRVCSDSYEFCINDYLTTHDESEYITKIAFYVEQT</sequence>
<dbReference type="Gene3D" id="1.10.1660.10">
    <property type="match status" value="1"/>
</dbReference>
<dbReference type="InterPro" id="IPR029442">
    <property type="entry name" value="GyrI-like"/>
</dbReference>
<dbReference type="Gene3D" id="3.20.80.10">
    <property type="entry name" value="Regulatory factor, effector binding domain"/>
    <property type="match status" value="1"/>
</dbReference>
<dbReference type="InterPro" id="IPR009061">
    <property type="entry name" value="DNA-bd_dom_put_sf"/>
</dbReference>
<dbReference type="GO" id="GO:0003677">
    <property type="term" value="F:DNA binding"/>
    <property type="evidence" value="ECO:0007669"/>
    <property type="project" value="UniProtKB-KW"/>
</dbReference>
<dbReference type="AlphaFoldDB" id="A0A9D2T2F6"/>
<dbReference type="SUPFAM" id="SSF46955">
    <property type="entry name" value="Putative DNA-binding domain"/>
    <property type="match status" value="1"/>
</dbReference>
<evidence type="ECO:0000256" key="1">
    <source>
        <dbReference type="ARBA" id="ARBA00022491"/>
    </source>
</evidence>
<organism evidence="6 7">
    <name type="scientific">Candidatus Faecalibacterium faecigallinarum</name>
    <dbReference type="NCBI Taxonomy" id="2838577"/>
    <lineage>
        <taxon>Bacteria</taxon>
        <taxon>Bacillati</taxon>
        <taxon>Bacillota</taxon>
        <taxon>Clostridia</taxon>
        <taxon>Eubacteriales</taxon>
        <taxon>Oscillospiraceae</taxon>
        <taxon>Faecalibacterium</taxon>
    </lineage>
</organism>
<dbReference type="PANTHER" id="PTHR30204:SF69">
    <property type="entry name" value="MERR-FAMILY TRANSCRIPTIONAL REGULATOR"/>
    <property type="match status" value="1"/>
</dbReference>
<dbReference type="PANTHER" id="PTHR30204">
    <property type="entry name" value="REDOX-CYCLING DRUG-SENSING TRANSCRIPTIONAL ACTIVATOR SOXR"/>
    <property type="match status" value="1"/>
</dbReference>
<keyword evidence="4" id="KW-0804">Transcription</keyword>
<dbReference type="PROSITE" id="PS50937">
    <property type="entry name" value="HTH_MERR_2"/>
    <property type="match status" value="1"/>
</dbReference>
<accession>A0A9D2T2F6</accession>
<dbReference type="SMART" id="SM00422">
    <property type="entry name" value="HTH_MERR"/>
    <property type="match status" value="1"/>
</dbReference>
<proteinExistence type="predicted"/>
<evidence type="ECO:0000256" key="4">
    <source>
        <dbReference type="ARBA" id="ARBA00023163"/>
    </source>
</evidence>
<evidence type="ECO:0000256" key="3">
    <source>
        <dbReference type="ARBA" id="ARBA00023125"/>
    </source>
</evidence>
<dbReference type="Pfam" id="PF06445">
    <property type="entry name" value="GyrI-like"/>
    <property type="match status" value="1"/>
</dbReference>
<name>A0A9D2T2F6_9FIRM</name>
<dbReference type="InterPro" id="IPR000551">
    <property type="entry name" value="MerR-type_HTH_dom"/>
</dbReference>
<evidence type="ECO:0000256" key="2">
    <source>
        <dbReference type="ARBA" id="ARBA00023015"/>
    </source>
</evidence>
<reference evidence="6" key="1">
    <citation type="journal article" date="2021" name="PeerJ">
        <title>Extensive microbial diversity within the chicken gut microbiome revealed by metagenomics and culture.</title>
        <authorList>
            <person name="Gilroy R."/>
            <person name="Ravi A."/>
            <person name="Getino M."/>
            <person name="Pursley I."/>
            <person name="Horton D.L."/>
            <person name="Alikhan N.F."/>
            <person name="Baker D."/>
            <person name="Gharbi K."/>
            <person name="Hall N."/>
            <person name="Watson M."/>
            <person name="Adriaenssens E.M."/>
            <person name="Foster-Nyarko E."/>
            <person name="Jarju S."/>
            <person name="Secka A."/>
            <person name="Antonio M."/>
            <person name="Oren A."/>
            <person name="Chaudhuri R.R."/>
            <person name="La Ragione R."/>
            <person name="Hildebrand F."/>
            <person name="Pallen M.J."/>
        </authorList>
    </citation>
    <scope>NUCLEOTIDE SEQUENCE</scope>
    <source>
        <strain evidence="6">ChiSjej5B23-2810</strain>
    </source>
</reference>
<evidence type="ECO:0000313" key="6">
    <source>
        <dbReference type="EMBL" id="HJC44638.1"/>
    </source>
</evidence>
<dbReference type="SUPFAM" id="SSF55136">
    <property type="entry name" value="Probable bacterial effector-binding domain"/>
    <property type="match status" value="1"/>
</dbReference>
<keyword evidence="3" id="KW-0238">DNA-binding</keyword>
<dbReference type="InterPro" id="IPR011256">
    <property type="entry name" value="Reg_factor_effector_dom_sf"/>
</dbReference>
<keyword evidence="1" id="KW-0678">Repressor</keyword>
<dbReference type="Pfam" id="PF13411">
    <property type="entry name" value="MerR_1"/>
    <property type="match status" value="1"/>
</dbReference>
<keyword evidence="2" id="KW-0805">Transcription regulation</keyword>
<protein>
    <submittedName>
        <fullName evidence="6">MerR family transcriptional regulator</fullName>
    </submittedName>
</protein>
<dbReference type="GO" id="GO:0003700">
    <property type="term" value="F:DNA-binding transcription factor activity"/>
    <property type="evidence" value="ECO:0007669"/>
    <property type="project" value="InterPro"/>
</dbReference>
<feature type="domain" description="HTH merR-type" evidence="5">
    <location>
        <begin position="7"/>
        <end position="77"/>
    </location>
</feature>
<comment type="caution">
    <text evidence="6">The sequence shown here is derived from an EMBL/GenBank/DDBJ whole genome shotgun (WGS) entry which is preliminary data.</text>
</comment>
<gene>
    <name evidence="6" type="ORF">H9703_00630</name>
</gene>
<dbReference type="InterPro" id="IPR047057">
    <property type="entry name" value="MerR_fam"/>
</dbReference>
<dbReference type="Proteomes" id="UP000823906">
    <property type="component" value="Unassembled WGS sequence"/>
</dbReference>
<evidence type="ECO:0000259" key="5">
    <source>
        <dbReference type="PROSITE" id="PS50937"/>
    </source>
</evidence>
<evidence type="ECO:0000313" key="7">
    <source>
        <dbReference type="Proteomes" id="UP000823906"/>
    </source>
</evidence>